<reference evidence="1 2" key="1">
    <citation type="journal article" date="2013" name="Curr. Biol.">
        <title>The Genome of the Foraminiferan Reticulomyxa filosa.</title>
        <authorList>
            <person name="Glockner G."/>
            <person name="Hulsmann N."/>
            <person name="Schleicher M."/>
            <person name="Noegel A.A."/>
            <person name="Eichinger L."/>
            <person name="Gallinger C."/>
            <person name="Pawlowski J."/>
            <person name="Sierra R."/>
            <person name="Euteneuer U."/>
            <person name="Pillet L."/>
            <person name="Moustafa A."/>
            <person name="Platzer M."/>
            <person name="Groth M."/>
            <person name="Szafranski K."/>
            <person name="Schliwa M."/>
        </authorList>
    </citation>
    <scope>NUCLEOTIDE SEQUENCE [LARGE SCALE GENOMIC DNA]</scope>
</reference>
<comment type="caution">
    <text evidence="1">The sequence shown here is derived from an EMBL/GenBank/DDBJ whole genome shotgun (WGS) entry which is preliminary data.</text>
</comment>
<sequence>MKNEDTLMNQENSNNRIDKTANNMNIQLLVLGLMTFNPCIQLSSDNYNTNFDNLNELIRYCDEQAIEWTFSTHQSKWNDSSIDRDIGYPCLNNEAEEVCNDENEYKGCYT</sequence>
<evidence type="ECO:0000313" key="2">
    <source>
        <dbReference type="Proteomes" id="UP000023152"/>
    </source>
</evidence>
<evidence type="ECO:0000313" key="1">
    <source>
        <dbReference type="EMBL" id="ETN99481.1"/>
    </source>
</evidence>
<dbReference type="EMBL" id="ASPP01043792">
    <property type="protein sequence ID" value="ETN99481.1"/>
    <property type="molecule type" value="Genomic_DNA"/>
</dbReference>
<dbReference type="Proteomes" id="UP000023152">
    <property type="component" value="Unassembled WGS sequence"/>
</dbReference>
<proteinExistence type="predicted"/>
<accession>X6LED8</accession>
<name>X6LED8_RETFI</name>
<organism evidence="1 2">
    <name type="scientific">Reticulomyxa filosa</name>
    <dbReference type="NCBI Taxonomy" id="46433"/>
    <lineage>
        <taxon>Eukaryota</taxon>
        <taxon>Sar</taxon>
        <taxon>Rhizaria</taxon>
        <taxon>Retaria</taxon>
        <taxon>Foraminifera</taxon>
        <taxon>Monothalamids</taxon>
        <taxon>Reticulomyxidae</taxon>
        <taxon>Reticulomyxa</taxon>
    </lineage>
</organism>
<keyword evidence="2" id="KW-1185">Reference proteome</keyword>
<gene>
    <name evidence="1" type="ORF">RFI_37990</name>
</gene>
<feature type="non-terminal residue" evidence="1">
    <location>
        <position position="110"/>
    </location>
</feature>
<protein>
    <submittedName>
        <fullName evidence="1">Uncharacterized protein</fullName>
    </submittedName>
</protein>
<dbReference type="AlphaFoldDB" id="X6LED8"/>